<dbReference type="RefSeq" id="WP_015349196.1">
    <property type="nucleotide sequence ID" value="NC_020126.1"/>
</dbReference>
<dbReference type="AlphaFoldDB" id="L7U7T7"/>
<dbReference type="PROSITE" id="PS50977">
    <property type="entry name" value="HTH_TETR_2"/>
    <property type="match status" value="1"/>
</dbReference>
<sequence length="211" mass="23229">MRTDRVYHWYTMPLPRFLRLPKERQREILAIARAHFARDGIEGASYNQIISDAGISKTAAYQYFDGKEDLARTVLSEVKARVLGVLGTWEAAPSARVFWERLRLSSARLVDHLAKNPEDLALLGAAPGGAPDEVGLAWFEAVVDDGLRLGVIRNDVDRSLLLGVTRAFFQAADAWALQGMHAGAAVDTSLTWSLLEGLWSPRKGARQGGTT</sequence>
<dbReference type="EMBL" id="CP004025">
    <property type="protein sequence ID" value="AGC44936.1"/>
    <property type="molecule type" value="Genomic_DNA"/>
</dbReference>
<evidence type="ECO:0000259" key="3">
    <source>
        <dbReference type="PROSITE" id="PS50977"/>
    </source>
</evidence>
<keyword evidence="5" id="KW-1185">Reference proteome</keyword>
<evidence type="ECO:0000256" key="2">
    <source>
        <dbReference type="PROSITE-ProRule" id="PRU00335"/>
    </source>
</evidence>
<feature type="DNA-binding region" description="H-T-H motif" evidence="2">
    <location>
        <begin position="45"/>
        <end position="64"/>
    </location>
</feature>
<reference evidence="4 5" key="1">
    <citation type="journal article" date="2013" name="Genome Announc.">
        <title>Complete genome sequence of Myxococcus stipitatus strain DSM 14675, a fruiting myxobacterium.</title>
        <authorList>
            <person name="Huntley S."/>
            <person name="Kneip S."/>
            <person name="Treuner-Lange A."/>
            <person name="Sogaard-Andersen L."/>
        </authorList>
    </citation>
    <scope>NUCLEOTIDE SEQUENCE [LARGE SCALE GENOMIC DNA]</scope>
    <source>
        <strain evidence="5">DSM 14675 / JCM 12634 / Mx s8</strain>
    </source>
</reference>
<dbReference type="SUPFAM" id="SSF46689">
    <property type="entry name" value="Homeodomain-like"/>
    <property type="match status" value="1"/>
</dbReference>
<dbReference type="Gene3D" id="1.10.357.10">
    <property type="entry name" value="Tetracycline Repressor, domain 2"/>
    <property type="match status" value="1"/>
</dbReference>
<accession>L7U7T7</accession>
<dbReference type="eggNOG" id="COG1309">
    <property type="taxonomic scope" value="Bacteria"/>
</dbReference>
<dbReference type="InterPro" id="IPR001647">
    <property type="entry name" value="HTH_TetR"/>
</dbReference>
<evidence type="ECO:0000256" key="1">
    <source>
        <dbReference type="ARBA" id="ARBA00023125"/>
    </source>
</evidence>
<organism evidence="4 5">
    <name type="scientific">Myxococcus stipitatus (strain DSM 14675 / JCM 12634 / Mx s8)</name>
    <dbReference type="NCBI Taxonomy" id="1278073"/>
    <lineage>
        <taxon>Bacteria</taxon>
        <taxon>Pseudomonadati</taxon>
        <taxon>Myxococcota</taxon>
        <taxon>Myxococcia</taxon>
        <taxon>Myxococcales</taxon>
        <taxon>Cystobacterineae</taxon>
        <taxon>Myxococcaceae</taxon>
        <taxon>Myxococcus</taxon>
    </lineage>
</organism>
<dbReference type="STRING" id="1278073.MYSTI_03630"/>
<dbReference type="PANTHER" id="PTHR30328">
    <property type="entry name" value="TRANSCRIPTIONAL REPRESSOR"/>
    <property type="match status" value="1"/>
</dbReference>
<evidence type="ECO:0000313" key="5">
    <source>
        <dbReference type="Proteomes" id="UP000011131"/>
    </source>
</evidence>
<dbReference type="Proteomes" id="UP000011131">
    <property type="component" value="Chromosome"/>
</dbReference>
<dbReference type="Pfam" id="PF00440">
    <property type="entry name" value="TetR_N"/>
    <property type="match status" value="1"/>
</dbReference>
<dbReference type="PANTHER" id="PTHR30328:SF54">
    <property type="entry name" value="HTH-TYPE TRANSCRIPTIONAL REPRESSOR SCO4008"/>
    <property type="match status" value="1"/>
</dbReference>
<keyword evidence="1 2" id="KW-0238">DNA-binding</keyword>
<dbReference type="InterPro" id="IPR050109">
    <property type="entry name" value="HTH-type_TetR-like_transc_reg"/>
</dbReference>
<dbReference type="InterPro" id="IPR009057">
    <property type="entry name" value="Homeodomain-like_sf"/>
</dbReference>
<name>L7U7T7_MYXSD</name>
<gene>
    <name evidence="4" type="ordered locus">MYSTI_03630</name>
</gene>
<dbReference type="PATRIC" id="fig|1278073.3.peg.3690"/>
<feature type="domain" description="HTH tetR-type" evidence="3">
    <location>
        <begin position="22"/>
        <end position="82"/>
    </location>
</feature>
<dbReference type="GO" id="GO:0003677">
    <property type="term" value="F:DNA binding"/>
    <property type="evidence" value="ECO:0007669"/>
    <property type="project" value="UniProtKB-UniRule"/>
</dbReference>
<evidence type="ECO:0000313" key="4">
    <source>
        <dbReference type="EMBL" id="AGC44936.1"/>
    </source>
</evidence>
<dbReference type="KEGG" id="msd:MYSTI_03630"/>
<protein>
    <submittedName>
        <fullName evidence="4">TetR family transcriptional regulator</fullName>
    </submittedName>
</protein>
<dbReference type="HOGENOM" id="CLU_069356_45_3_7"/>
<dbReference type="PRINTS" id="PR00455">
    <property type="entry name" value="HTHTETR"/>
</dbReference>
<proteinExistence type="predicted"/>